<keyword evidence="2" id="KW-1185">Reference proteome</keyword>
<gene>
    <name evidence="1" type="ORF">ACG02S_25500</name>
</gene>
<evidence type="ECO:0000313" key="2">
    <source>
        <dbReference type="Proteomes" id="UP001606300"/>
    </source>
</evidence>
<evidence type="ECO:0000313" key="1">
    <source>
        <dbReference type="EMBL" id="MFG6417254.1"/>
    </source>
</evidence>
<protein>
    <submittedName>
        <fullName evidence="1">Uncharacterized protein</fullName>
    </submittedName>
</protein>
<dbReference type="EMBL" id="JBIGHY010000019">
    <property type="protein sequence ID" value="MFG6417254.1"/>
    <property type="molecule type" value="Genomic_DNA"/>
</dbReference>
<comment type="caution">
    <text evidence="1">The sequence shown here is derived from an EMBL/GenBank/DDBJ whole genome shotgun (WGS) entry which is preliminary data.</text>
</comment>
<reference evidence="1 2" key="1">
    <citation type="submission" date="2024-09" db="EMBL/GenBank/DDBJ databases">
        <title>Novel species of the genus Pelomonas and Roseateles isolated from streams.</title>
        <authorList>
            <person name="Lu H."/>
        </authorList>
    </citation>
    <scope>NUCLEOTIDE SEQUENCE [LARGE SCALE GENOMIC DNA]</scope>
    <source>
        <strain evidence="1 2">DC23W</strain>
    </source>
</reference>
<accession>A0ABW7EUR5</accession>
<dbReference type="RefSeq" id="WP_394473312.1">
    <property type="nucleotide sequence ID" value="NZ_JBIGHY010000019.1"/>
</dbReference>
<dbReference type="Proteomes" id="UP001606300">
    <property type="component" value="Unassembled WGS sequence"/>
</dbReference>
<proteinExistence type="predicted"/>
<organism evidence="1 2">
    <name type="scientific">Pelomonas dachongensis</name>
    <dbReference type="NCBI Taxonomy" id="3299029"/>
    <lineage>
        <taxon>Bacteria</taxon>
        <taxon>Pseudomonadati</taxon>
        <taxon>Pseudomonadota</taxon>
        <taxon>Betaproteobacteria</taxon>
        <taxon>Burkholderiales</taxon>
        <taxon>Sphaerotilaceae</taxon>
        <taxon>Roseateles</taxon>
    </lineage>
</organism>
<sequence>MPISVAMKRQEADYIKALTAFSKPARGLCEVTWAGDEHYDYAWAADAEVWFGCMDLTEAAVFMLDMAEASLETHMRQKVAFLGLFDQVKRFIDARHDLRGSDLATLIVTVFQNGGTLSNNRRKRYAERVQPDVLDAIEDAVRRAMRGQALDDTEQD</sequence>
<name>A0ABW7EUR5_9BURK</name>